<keyword evidence="3" id="KW-0805">Transcription regulation</keyword>
<dbReference type="EMBL" id="JBEPEK010000260">
    <property type="protein sequence ID" value="MER7183614.1"/>
    <property type="molecule type" value="Genomic_DNA"/>
</dbReference>
<evidence type="ECO:0000313" key="9">
    <source>
        <dbReference type="Proteomes" id="UP001474181"/>
    </source>
</evidence>
<gene>
    <name evidence="8" type="ORF">ABT404_29790</name>
</gene>
<evidence type="ECO:0000256" key="6">
    <source>
        <dbReference type="SAM" id="MobiDB-lite"/>
    </source>
</evidence>
<sequence length="630" mass="66905">MKLLVLGSLGVELPDGDVVHVRGLQATLIAELFAAESMVVSTDRLADALYGEDIPRQPLRAVHAHMTRLRRALRQWEPEGPGAERLLAKATGYVLKVSPLESDAGQFLAELARVRTLEPADAGAALEILEPALGLWRGPVLEGTSTGTGGGRLVTRLEAARREAAERLASVRLALGHHTRAIADLQDLLLENPYDESLARLLATALYRSGRPHEAQRVEQRIRRALRDDLGVGPDPVPPPARPSGRGRVQRHLSSSRLLELIVDGEPPVCLRSPAPPRTSGPSAPVAGIYRVGGFPVAVFRDTYPEHAPDVQSVLRTLEYARKACLPVALLVGEPGRHPAVDSEIPAHRVTLLRSLVQLRGVVPRVVISFDDAVIRSLGAAALGDAFVLVRPDRPGGADGHPAAEIEATSVVEAAASARELLDYLTRQWAPVSPPRTAIEHFRADGAPVDMRGVIAGIADGGDWLELMAEHGPSVLTGLARIEGKRVGVIANNPVVGDGALTPQAASKGRRMVDLCTLWNIPLLVLVDTPQVPGTGTSGVWHSPAVAGAELLNAFLEARVPRVTVLVGRAEGWPRLVMGARESGADAVYAWPRARTDLADGALDGVIAPQATRAVVSTLLAAGLDRRAGA</sequence>
<dbReference type="InterPro" id="IPR011990">
    <property type="entry name" value="TPR-like_helical_dom_sf"/>
</dbReference>
<dbReference type="SMART" id="SM00862">
    <property type="entry name" value="Trans_reg_C"/>
    <property type="match status" value="1"/>
</dbReference>
<dbReference type="SUPFAM" id="SSF46894">
    <property type="entry name" value="C-terminal effector domain of the bipartite response regulators"/>
    <property type="match status" value="1"/>
</dbReference>
<dbReference type="Pfam" id="PF01039">
    <property type="entry name" value="Carboxyl_trans"/>
    <property type="match status" value="1"/>
</dbReference>
<evidence type="ECO:0000256" key="5">
    <source>
        <dbReference type="ARBA" id="ARBA00023163"/>
    </source>
</evidence>
<keyword evidence="2" id="KW-0902">Two-component regulatory system</keyword>
<organism evidence="8 9">
    <name type="scientific">Streptomyces hyaluromycini</name>
    <dbReference type="NCBI Taxonomy" id="1377993"/>
    <lineage>
        <taxon>Bacteria</taxon>
        <taxon>Bacillati</taxon>
        <taxon>Actinomycetota</taxon>
        <taxon>Actinomycetes</taxon>
        <taxon>Kitasatosporales</taxon>
        <taxon>Streptomycetaceae</taxon>
        <taxon>Streptomyces</taxon>
    </lineage>
</organism>
<dbReference type="InterPro" id="IPR034733">
    <property type="entry name" value="AcCoA_carboxyl_beta"/>
</dbReference>
<feature type="domain" description="CoA carboxyltransferase C-terminal" evidence="7">
    <location>
        <begin position="434"/>
        <end position="630"/>
    </location>
</feature>
<dbReference type="SMART" id="SM01043">
    <property type="entry name" value="BTAD"/>
    <property type="match status" value="1"/>
</dbReference>
<accession>A0ABV1X3M2</accession>
<keyword evidence="9" id="KW-1185">Reference proteome</keyword>
<keyword evidence="8" id="KW-0808">Transferase</keyword>
<dbReference type="Pfam" id="PF03704">
    <property type="entry name" value="BTAD"/>
    <property type="match status" value="1"/>
</dbReference>
<dbReference type="InterPro" id="IPR036388">
    <property type="entry name" value="WH-like_DNA-bd_sf"/>
</dbReference>
<dbReference type="SUPFAM" id="SSF48452">
    <property type="entry name" value="TPR-like"/>
    <property type="match status" value="1"/>
</dbReference>
<protein>
    <submittedName>
        <fullName evidence="8">Carboxyl transferase domain-containing protein</fullName>
    </submittedName>
</protein>
<evidence type="ECO:0000256" key="3">
    <source>
        <dbReference type="ARBA" id="ARBA00023015"/>
    </source>
</evidence>
<evidence type="ECO:0000313" key="8">
    <source>
        <dbReference type="EMBL" id="MER7183614.1"/>
    </source>
</evidence>
<keyword evidence="4" id="KW-0238">DNA-binding</keyword>
<comment type="caution">
    <text evidence="8">The sequence shown here is derived from an EMBL/GenBank/DDBJ whole genome shotgun (WGS) entry which is preliminary data.</text>
</comment>
<dbReference type="InterPro" id="IPR011763">
    <property type="entry name" value="COA_CT_C"/>
</dbReference>
<dbReference type="GO" id="GO:0016740">
    <property type="term" value="F:transferase activity"/>
    <property type="evidence" value="ECO:0007669"/>
    <property type="project" value="UniProtKB-KW"/>
</dbReference>
<dbReference type="InterPro" id="IPR029045">
    <property type="entry name" value="ClpP/crotonase-like_dom_sf"/>
</dbReference>
<dbReference type="InterPro" id="IPR051677">
    <property type="entry name" value="AfsR-DnrI-RedD_regulator"/>
</dbReference>
<dbReference type="PANTHER" id="PTHR35807:SF1">
    <property type="entry name" value="TRANSCRIPTIONAL REGULATOR REDD"/>
    <property type="match status" value="1"/>
</dbReference>
<name>A0ABV1X3M2_9ACTN</name>
<feature type="region of interest" description="Disordered" evidence="6">
    <location>
        <begin position="229"/>
        <end position="250"/>
    </location>
</feature>
<dbReference type="PROSITE" id="PS50989">
    <property type="entry name" value="COA_CT_CTER"/>
    <property type="match status" value="1"/>
</dbReference>
<dbReference type="Gene3D" id="3.90.226.10">
    <property type="entry name" value="2-enoyl-CoA Hydratase, Chain A, domain 1"/>
    <property type="match status" value="2"/>
</dbReference>
<proteinExistence type="inferred from homology"/>
<dbReference type="Proteomes" id="UP001474181">
    <property type="component" value="Unassembled WGS sequence"/>
</dbReference>
<dbReference type="Gene3D" id="1.25.40.10">
    <property type="entry name" value="Tetratricopeptide repeat domain"/>
    <property type="match status" value="1"/>
</dbReference>
<dbReference type="InterPro" id="IPR005158">
    <property type="entry name" value="BTAD"/>
</dbReference>
<reference evidence="8 9" key="1">
    <citation type="submission" date="2024-06" db="EMBL/GenBank/DDBJ databases">
        <title>The Natural Products Discovery Center: Release of the First 8490 Sequenced Strains for Exploring Actinobacteria Biosynthetic Diversity.</title>
        <authorList>
            <person name="Kalkreuter E."/>
            <person name="Kautsar S.A."/>
            <person name="Yang D."/>
            <person name="Bader C.D."/>
            <person name="Teijaro C.N."/>
            <person name="Fluegel L."/>
            <person name="Davis C.M."/>
            <person name="Simpson J.R."/>
            <person name="Lauterbach L."/>
            <person name="Steele A.D."/>
            <person name="Gui C."/>
            <person name="Meng S."/>
            <person name="Li G."/>
            <person name="Viehrig K."/>
            <person name="Ye F."/>
            <person name="Su P."/>
            <person name="Kiefer A.F."/>
            <person name="Nichols A."/>
            <person name="Cepeda A.J."/>
            <person name="Yan W."/>
            <person name="Fan B."/>
            <person name="Jiang Y."/>
            <person name="Adhikari A."/>
            <person name="Zheng C.-J."/>
            <person name="Schuster L."/>
            <person name="Cowan T.M."/>
            <person name="Smanski M.J."/>
            <person name="Chevrette M.G."/>
            <person name="De Carvalho L.P.S."/>
            <person name="Shen B."/>
        </authorList>
    </citation>
    <scope>NUCLEOTIDE SEQUENCE [LARGE SCALE GENOMIC DNA]</scope>
    <source>
        <strain evidence="8 9">NPDC000234</strain>
    </source>
</reference>
<evidence type="ECO:0000259" key="7">
    <source>
        <dbReference type="PROSITE" id="PS50989"/>
    </source>
</evidence>
<evidence type="ECO:0000256" key="4">
    <source>
        <dbReference type="ARBA" id="ARBA00023125"/>
    </source>
</evidence>
<dbReference type="PANTHER" id="PTHR35807">
    <property type="entry name" value="TRANSCRIPTIONAL REGULATOR REDD-RELATED"/>
    <property type="match status" value="1"/>
</dbReference>
<keyword evidence="5" id="KW-0804">Transcription</keyword>
<evidence type="ECO:0000256" key="1">
    <source>
        <dbReference type="ARBA" id="ARBA00005820"/>
    </source>
</evidence>
<evidence type="ECO:0000256" key="2">
    <source>
        <dbReference type="ARBA" id="ARBA00023012"/>
    </source>
</evidence>
<comment type="similarity">
    <text evidence="1">Belongs to the AfsR/DnrI/RedD regulatory family.</text>
</comment>
<dbReference type="InterPro" id="IPR001867">
    <property type="entry name" value="OmpR/PhoB-type_DNA-bd"/>
</dbReference>
<dbReference type="Gene3D" id="1.10.10.10">
    <property type="entry name" value="Winged helix-like DNA-binding domain superfamily/Winged helix DNA-binding domain"/>
    <property type="match status" value="1"/>
</dbReference>
<dbReference type="SUPFAM" id="SSF52096">
    <property type="entry name" value="ClpP/crotonase"/>
    <property type="match status" value="1"/>
</dbReference>
<dbReference type="RefSeq" id="WP_350785079.1">
    <property type="nucleotide sequence ID" value="NZ_JBEPEK010000260.1"/>
</dbReference>
<dbReference type="InterPro" id="IPR016032">
    <property type="entry name" value="Sig_transdc_resp-reg_C-effctor"/>
</dbReference>